<protein>
    <submittedName>
        <fullName evidence="2">Uncharacterized protein</fullName>
    </submittedName>
</protein>
<gene>
    <name evidence="2" type="ORF">PCOR1329_LOCUS83604</name>
</gene>
<accession>A0ABN9Y8V2</accession>
<evidence type="ECO:0000256" key="1">
    <source>
        <dbReference type="SAM" id="MobiDB-lite"/>
    </source>
</evidence>
<dbReference type="EMBL" id="CAUYUJ010022132">
    <property type="protein sequence ID" value="CAK0909101.1"/>
    <property type="molecule type" value="Genomic_DNA"/>
</dbReference>
<sequence length="587" mass="66285">MAFEFAFLRDGRLCISVHGWPRMKHYNKTMLFFAAPGFVGPVWLPTDHTLLPLVIRPCARIRVAVHCVGYDRGARVCTLVFTPEHGAPWIDTVGWDTTWKGMERIVQTVLSVPPHRCVIFQAGTLRRAPSGMASADRLFKPGPGLQQDIDLDGPFETHLWNCAHCNCKLVARTGMASRPGATCVLHDLHGAKEISVRQWRCQGRNCMLTYGPKFAWIDGQKVNTASLNDYEKIGVVFVSTMRAFTLRYLRYHEKAMFRMCTSATGTDWVMKETLADKSQRAYGGEFLHDYRKLHLEGILYLLAVPEMEPVGKHLNIVLGEEISAAALKKFDAYLHDCVFPDPRPNKVSLLIEDGHEKVAMKCPEPVAGRSSAVTKRPAAMKRRSMKRSVDKKPPAMKATMENVRKFYLKKPALKKKSAATQRGNATTTLGYKRKPPRGQHRNYGWYMVVTPQGRVVTAIEQAAPEGNGVAAAALGRAIVNHPKPIKYWTVDWMHAKRHSDTCPCNPYHILRLKLRLKGVNTQAAEQTFSWFKGYSRILNEMSPLRHQFMVLYFCKLLNQYIAERRADYLPPMAAVVSSGMRVGHYGC</sequence>
<dbReference type="Proteomes" id="UP001189429">
    <property type="component" value="Unassembled WGS sequence"/>
</dbReference>
<organism evidence="2 3">
    <name type="scientific">Prorocentrum cordatum</name>
    <dbReference type="NCBI Taxonomy" id="2364126"/>
    <lineage>
        <taxon>Eukaryota</taxon>
        <taxon>Sar</taxon>
        <taxon>Alveolata</taxon>
        <taxon>Dinophyceae</taxon>
        <taxon>Prorocentrales</taxon>
        <taxon>Prorocentraceae</taxon>
        <taxon>Prorocentrum</taxon>
    </lineage>
</organism>
<keyword evidence="3" id="KW-1185">Reference proteome</keyword>
<reference evidence="2" key="1">
    <citation type="submission" date="2023-10" db="EMBL/GenBank/DDBJ databases">
        <authorList>
            <person name="Chen Y."/>
            <person name="Shah S."/>
            <person name="Dougan E. K."/>
            <person name="Thang M."/>
            <person name="Chan C."/>
        </authorList>
    </citation>
    <scope>NUCLEOTIDE SEQUENCE [LARGE SCALE GENOMIC DNA]</scope>
</reference>
<comment type="caution">
    <text evidence="2">The sequence shown here is derived from an EMBL/GenBank/DDBJ whole genome shotgun (WGS) entry which is preliminary data.</text>
</comment>
<evidence type="ECO:0000313" key="3">
    <source>
        <dbReference type="Proteomes" id="UP001189429"/>
    </source>
</evidence>
<evidence type="ECO:0000313" key="2">
    <source>
        <dbReference type="EMBL" id="CAK0909101.1"/>
    </source>
</evidence>
<proteinExistence type="predicted"/>
<name>A0ABN9Y8V2_9DINO</name>
<feature type="region of interest" description="Disordered" evidence="1">
    <location>
        <begin position="368"/>
        <end position="395"/>
    </location>
</feature>